<dbReference type="NCBIfam" id="TIGR03141">
    <property type="entry name" value="cytochro_ccmD"/>
    <property type="match status" value="1"/>
</dbReference>
<evidence type="ECO:0000256" key="12">
    <source>
        <dbReference type="RuleBase" id="RU363101"/>
    </source>
</evidence>
<comment type="function">
    <text evidence="1 12">Required for the export of heme to the periplasm for the biogenesis of c-type cytochromes.</text>
</comment>
<comment type="subcellular location">
    <subcellularLocation>
        <location evidence="2 12">Cell inner membrane</location>
        <topology evidence="2 12">Single-pass membrane protein</topology>
    </subcellularLocation>
</comment>
<dbReference type="GO" id="GO:0005886">
    <property type="term" value="C:plasma membrane"/>
    <property type="evidence" value="ECO:0007669"/>
    <property type="project" value="UniProtKB-SubCell"/>
</dbReference>
<evidence type="ECO:0000313" key="14">
    <source>
        <dbReference type="Proteomes" id="UP001205843"/>
    </source>
</evidence>
<feature type="transmembrane region" description="Helical" evidence="12">
    <location>
        <begin position="12"/>
        <end position="31"/>
    </location>
</feature>
<evidence type="ECO:0000256" key="10">
    <source>
        <dbReference type="ARBA" id="ARBA00022989"/>
    </source>
</evidence>
<dbReference type="RefSeq" id="WP_253479806.1">
    <property type="nucleotide sequence ID" value="NZ_JALJXV010000007.1"/>
</dbReference>
<evidence type="ECO:0000313" key="13">
    <source>
        <dbReference type="EMBL" id="MCP1675849.1"/>
    </source>
</evidence>
<evidence type="ECO:0000256" key="6">
    <source>
        <dbReference type="ARBA" id="ARBA00022475"/>
    </source>
</evidence>
<evidence type="ECO:0000256" key="4">
    <source>
        <dbReference type="ARBA" id="ARBA00016461"/>
    </source>
</evidence>
<gene>
    <name evidence="13" type="ORF">J2T57_003004</name>
</gene>
<organism evidence="13 14">
    <name type="scientific">Natronocella acetinitrilica</name>
    <dbReference type="NCBI Taxonomy" id="414046"/>
    <lineage>
        <taxon>Bacteria</taxon>
        <taxon>Pseudomonadati</taxon>
        <taxon>Pseudomonadota</taxon>
        <taxon>Gammaproteobacteria</taxon>
        <taxon>Chromatiales</taxon>
        <taxon>Ectothiorhodospiraceae</taxon>
        <taxon>Natronocella</taxon>
    </lineage>
</organism>
<keyword evidence="8 12" id="KW-0812">Transmembrane</keyword>
<comment type="similarity">
    <text evidence="3 12">Belongs to the CcmD/CycX/HelD family.</text>
</comment>
<keyword evidence="11 12" id="KW-0472">Membrane</keyword>
<keyword evidence="9 12" id="KW-0201">Cytochrome c-type biogenesis</keyword>
<evidence type="ECO:0000256" key="2">
    <source>
        <dbReference type="ARBA" id="ARBA00004377"/>
    </source>
</evidence>
<evidence type="ECO:0000256" key="11">
    <source>
        <dbReference type="ARBA" id="ARBA00023136"/>
    </source>
</evidence>
<comment type="caution">
    <text evidence="13">The sequence shown here is derived from an EMBL/GenBank/DDBJ whole genome shotgun (WGS) entry which is preliminary data.</text>
</comment>
<dbReference type="GO" id="GO:0017004">
    <property type="term" value="P:cytochrome complex assembly"/>
    <property type="evidence" value="ECO:0007669"/>
    <property type="project" value="UniProtKB-KW"/>
</dbReference>
<dbReference type="Proteomes" id="UP001205843">
    <property type="component" value="Unassembled WGS sequence"/>
</dbReference>
<dbReference type="EMBL" id="JALJXV010000007">
    <property type="protein sequence ID" value="MCP1675849.1"/>
    <property type="molecule type" value="Genomic_DNA"/>
</dbReference>
<keyword evidence="10 12" id="KW-1133">Transmembrane helix</keyword>
<evidence type="ECO:0000256" key="9">
    <source>
        <dbReference type="ARBA" id="ARBA00022748"/>
    </source>
</evidence>
<dbReference type="AlphaFoldDB" id="A0AAE3G564"/>
<protein>
    <recommendedName>
        <fullName evidence="4 12">Heme exporter protein D</fullName>
    </recommendedName>
</protein>
<keyword evidence="7 12" id="KW-0997">Cell inner membrane</keyword>
<dbReference type="InterPro" id="IPR007078">
    <property type="entry name" value="Haem_export_protD_CcmD"/>
</dbReference>
<keyword evidence="14" id="KW-1185">Reference proteome</keyword>
<dbReference type="Pfam" id="PF04995">
    <property type="entry name" value="CcmD"/>
    <property type="match status" value="1"/>
</dbReference>
<proteinExistence type="inferred from homology"/>
<name>A0AAE3G564_9GAMM</name>
<evidence type="ECO:0000256" key="3">
    <source>
        <dbReference type="ARBA" id="ARBA00008741"/>
    </source>
</evidence>
<keyword evidence="5 12" id="KW-0813">Transport</keyword>
<reference evidence="13" key="1">
    <citation type="submission" date="2022-03" db="EMBL/GenBank/DDBJ databases">
        <title>Genomic Encyclopedia of Type Strains, Phase III (KMG-III): the genomes of soil and plant-associated and newly described type strains.</title>
        <authorList>
            <person name="Whitman W."/>
        </authorList>
    </citation>
    <scope>NUCLEOTIDE SEQUENCE</scope>
    <source>
        <strain evidence="13">ANL 6-2</strain>
    </source>
</reference>
<evidence type="ECO:0000256" key="7">
    <source>
        <dbReference type="ARBA" id="ARBA00022519"/>
    </source>
</evidence>
<keyword evidence="6 12" id="KW-1003">Cell membrane</keyword>
<dbReference type="GO" id="GO:0015886">
    <property type="term" value="P:heme transport"/>
    <property type="evidence" value="ECO:0007669"/>
    <property type="project" value="InterPro"/>
</dbReference>
<accession>A0AAE3G564</accession>
<evidence type="ECO:0000256" key="1">
    <source>
        <dbReference type="ARBA" id="ARBA00002442"/>
    </source>
</evidence>
<evidence type="ECO:0000256" key="8">
    <source>
        <dbReference type="ARBA" id="ARBA00022692"/>
    </source>
</evidence>
<evidence type="ECO:0000256" key="5">
    <source>
        <dbReference type="ARBA" id="ARBA00022448"/>
    </source>
</evidence>
<sequence length="54" mass="6409">MIEFLSMGGYAVYVWSSYFIVTAVLVFNFVYPMRALRQLQRRLVIRHRHGESAQ</sequence>